<proteinExistence type="predicted"/>
<reference evidence="1" key="1">
    <citation type="journal article" date="2021" name="Proc. Natl. Acad. Sci. U.S.A.">
        <title>A Catalog of Tens of Thousands of Viruses from Human Metagenomes Reveals Hidden Associations with Chronic Diseases.</title>
        <authorList>
            <person name="Tisza M.J."/>
            <person name="Buck C.B."/>
        </authorList>
    </citation>
    <scope>NUCLEOTIDE SEQUENCE</scope>
    <source>
        <strain evidence="1">Ctquf9</strain>
    </source>
</reference>
<accession>A0A8S5M4K2</accession>
<sequence length="31" mass="3648">MWILRSKSKYITVDKDKNMTVTFKDGSEVQV</sequence>
<name>A0A8S5M4K2_9CAUD</name>
<protein>
    <submittedName>
        <fullName evidence="1">Platelet-binding glycoprotein carbohydrate binding Ig fold</fullName>
    </submittedName>
</protein>
<dbReference type="EMBL" id="BK014815">
    <property type="protein sequence ID" value="DAD77031.1"/>
    <property type="molecule type" value="Genomic_DNA"/>
</dbReference>
<organism evidence="1">
    <name type="scientific">Siphoviridae sp. ctquf9</name>
    <dbReference type="NCBI Taxonomy" id="2826470"/>
    <lineage>
        <taxon>Viruses</taxon>
        <taxon>Duplodnaviria</taxon>
        <taxon>Heunggongvirae</taxon>
        <taxon>Uroviricota</taxon>
        <taxon>Caudoviricetes</taxon>
    </lineage>
</organism>
<dbReference type="Gene3D" id="3.10.20.890">
    <property type="match status" value="1"/>
</dbReference>
<evidence type="ECO:0000313" key="1">
    <source>
        <dbReference type="EMBL" id="DAD77031.1"/>
    </source>
</evidence>